<dbReference type="Proteomes" id="UP000199541">
    <property type="component" value="Unassembled WGS sequence"/>
</dbReference>
<dbReference type="Pfam" id="PF09335">
    <property type="entry name" value="VTT_dom"/>
    <property type="match status" value="1"/>
</dbReference>
<comment type="subcellular location">
    <subcellularLocation>
        <location evidence="1">Cell membrane</location>
        <topology evidence="1">Multi-pass membrane protein</topology>
    </subcellularLocation>
</comment>
<dbReference type="PANTHER" id="PTHR42709:SF6">
    <property type="entry name" value="UNDECAPRENYL PHOSPHATE TRANSPORTER A"/>
    <property type="match status" value="1"/>
</dbReference>
<reference evidence="9 10" key="2">
    <citation type="submission" date="2016-10" db="EMBL/GenBank/DDBJ databases">
        <authorList>
            <person name="Varghese N."/>
            <person name="Submissions S."/>
        </authorList>
    </citation>
    <scope>NUCLEOTIDE SEQUENCE [LARGE SCALE GENOMIC DNA]</scope>
    <source>
        <strain evidence="9 10">DSM 24802</strain>
    </source>
</reference>
<feature type="transmembrane region" description="Helical" evidence="6">
    <location>
        <begin position="12"/>
        <end position="35"/>
    </location>
</feature>
<evidence type="ECO:0000256" key="1">
    <source>
        <dbReference type="ARBA" id="ARBA00004651"/>
    </source>
</evidence>
<protein>
    <submittedName>
        <fullName evidence="8">Alkaline phosphatase</fullName>
    </submittedName>
    <submittedName>
        <fullName evidence="9">Membrane protein DedA, SNARE-associated domain</fullName>
    </submittedName>
</protein>
<dbReference type="PANTHER" id="PTHR42709">
    <property type="entry name" value="ALKALINE PHOSPHATASE LIKE PROTEIN"/>
    <property type="match status" value="1"/>
</dbReference>
<dbReference type="InterPro" id="IPR032816">
    <property type="entry name" value="VTT_dom"/>
</dbReference>
<dbReference type="AlphaFoldDB" id="A0AAN4UU99"/>
<keyword evidence="2" id="KW-1003">Cell membrane</keyword>
<evidence type="ECO:0000259" key="7">
    <source>
        <dbReference type="Pfam" id="PF09335"/>
    </source>
</evidence>
<dbReference type="EMBL" id="FNOB01000019">
    <property type="protein sequence ID" value="SDX52979.1"/>
    <property type="molecule type" value="Genomic_DNA"/>
</dbReference>
<reference evidence="8" key="3">
    <citation type="submission" date="2023-06" db="EMBL/GenBank/DDBJ databases">
        <authorList>
            <person name="Sun Q."/>
            <person name="Zhou Y."/>
        </authorList>
    </citation>
    <scope>NUCLEOTIDE SEQUENCE</scope>
    <source>
        <strain evidence="8">CGMCC 1.10859</strain>
    </source>
</reference>
<accession>A0AAN4UU99</accession>
<dbReference type="Proteomes" id="UP000634647">
    <property type="component" value="Unassembled WGS sequence"/>
</dbReference>
<dbReference type="InterPro" id="IPR051311">
    <property type="entry name" value="DedA_domain"/>
</dbReference>
<keyword evidence="10" id="KW-1185">Reference proteome</keyword>
<evidence type="ECO:0000313" key="9">
    <source>
        <dbReference type="EMBL" id="SDX52979.1"/>
    </source>
</evidence>
<keyword evidence="4 6" id="KW-1133">Transmembrane helix</keyword>
<evidence type="ECO:0000256" key="2">
    <source>
        <dbReference type="ARBA" id="ARBA00022475"/>
    </source>
</evidence>
<gene>
    <name evidence="8" type="ORF">GCM10008024_33530</name>
    <name evidence="9" type="ORF">SAMN05444006_11925</name>
</gene>
<feature type="domain" description="VTT" evidence="7">
    <location>
        <begin position="39"/>
        <end position="163"/>
    </location>
</feature>
<evidence type="ECO:0000256" key="4">
    <source>
        <dbReference type="ARBA" id="ARBA00022989"/>
    </source>
</evidence>
<evidence type="ECO:0000256" key="5">
    <source>
        <dbReference type="ARBA" id="ARBA00023136"/>
    </source>
</evidence>
<comment type="caution">
    <text evidence="8">The sequence shown here is derived from an EMBL/GenBank/DDBJ whole genome shotgun (WGS) entry which is preliminary data.</text>
</comment>
<feature type="transmembrane region" description="Helical" evidence="6">
    <location>
        <begin position="56"/>
        <end position="79"/>
    </location>
</feature>
<keyword evidence="5 6" id="KW-0472">Membrane</keyword>
<evidence type="ECO:0000256" key="3">
    <source>
        <dbReference type="ARBA" id="ARBA00022692"/>
    </source>
</evidence>
<evidence type="ECO:0000256" key="6">
    <source>
        <dbReference type="SAM" id="Phobius"/>
    </source>
</evidence>
<feature type="transmembrane region" description="Helical" evidence="6">
    <location>
        <begin position="179"/>
        <end position="198"/>
    </location>
</feature>
<organism evidence="8 11">
    <name type="scientific">Allgaiera indica</name>
    <dbReference type="NCBI Taxonomy" id="765699"/>
    <lineage>
        <taxon>Bacteria</taxon>
        <taxon>Pseudomonadati</taxon>
        <taxon>Pseudomonadota</taxon>
        <taxon>Alphaproteobacteria</taxon>
        <taxon>Rhodobacterales</taxon>
        <taxon>Paracoccaceae</taxon>
        <taxon>Allgaiera</taxon>
    </lineage>
</organism>
<evidence type="ECO:0000313" key="11">
    <source>
        <dbReference type="Proteomes" id="UP000634647"/>
    </source>
</evidence>
<dbReference type="EMBL" id="BNAB01000019">
    <property type="protein sequence ID" value="GHE04836.1"/>
    <property type="molecule type" value="Genomic_DNA"/>
</dbReference>
<keyword evidence="3 6" id="KW-0812">Transmembrane</keyword>
<sequence>MTAALMTALAGFITGVISTLGYGGIALLMAIESACVPLPSEIIMPFSGYLVSTGRFSLLMVATVGAIGCNIGSTLAYLVGAYGGRPLVDRWGRYVLLSPADLDRAERYFARYGSVTVFVGRLLPVVRTFISLPAGIARMPFARFQIYTFLGSWPWCFALAYVGLKLGEAWNRSPALRRAMHALDGVVLIALLAGAIWYGRHLWKGRGT</sequence>
<dbReference type="RefSeq" id="WP_035838141.1">
    <property type="nucleotide sequence ID" value="NZ_BNAB01000019.1"/>
</dbReference>
<feature type="transmembrane region" description="Helical" evidence="6">
    <location>
        <begin position="144"/>
        <end position="164"/>
    </location>
</feature>
<reference evidence="8" key="1">
    <citation type="journal article" date="2014" name="Int. J. Syst. Evol. Microbiol.">
        <title>Complete genome sequence of Corynebacterium casei LMG S-19264T (=DSM 44701T), isolated from a smear-ripened cheese.</title>
        <authorList>
            <consortium name="US DOE Joint Genome Institute (JGI-PGF)"/>
            <person name="Walter F."/>
            <person name="Albersmeier A."/>
            <person name="Kalinowski J."/>
            <person name="Ruckert C."/>
        </authorList>
    </citation>
    <scope>NUCLEOTIDE SEQUENCE</scope>
    <source>
        <strain evidence="8">CGMCC 1.10859</strain>
    </source>
</reference>
<evidence type="ECO:0000313" key="10">
    <source>
        <dbReference type="Proteomes" id="UP000199541"/>
    </source>
</evidence>
<dbReference type="GO" id="GO:0005886">
    <property type="term" value="C:plasma membrane"/>
    <property type="evidence" value="ECO:0007669"/>
    <property type="project" value="UniProtKB-SubCell"/>
</dbReference>
<proteinExistence type="predicted"/>
<name>A0AAN4UU99_9RHOB</name>
<evidence type="ECO:0000313" key="8">
    <source>
        <dbReference type="EMBL" id="GHE04836.1"/>
    </source>
</evidence>